<dbReference type="GO" id="GO:0005886">
    <property type="term" value="C:plasma membrane"/>
    <property type="evidence" value="ECO:0007669"/>
    <property type="project" value="TreeGrafter"/>
</dbReference>
<dbReference type="Gene3D" id="1.10.3080.10">
    <property type="entry name" value="Clc chloride channel"/>
    <property type="match status" value="1"/>
</dbReference>
<dbReference type="SUPFAM" id="SSF81340">
    <property type="entry name" value="Clc chloride channel"/>
    <property type="match status" value="1"/>
</dbReference>
<dbReference type="Pfam" id="PF02080">
    <property type="entry name" value="TrkA_C"/>
    <property type="match status" value="1"/>
</dbReference>
<keyword evidence="10" id="KW-1185">Reference proteome</keyword>
<evidence type="ECO:0000313" key="9">
    <source>
        <dbReference type="EMBL" id="RDY22331.1"/>
    </source>
</evidence>
<evidence type="ECO:0000256" key="2">
    <source>
        <dbReference type="ARBA" id="ARBA00022448"/>
    </source>
</evidence>
<evidence type="ECO:0000256" key="7">
    <source>
        <dbReference type="ARBA" id="ARBA00023214"/>
    </source>
</evidence>
<feature type="domain" description="RCK C-terminal" evidence="8">
    <location>
        <begin position="431"/>
        <end position="513"/>
    </location>
</feature>
<keyword evidence="2" id="KW-0813">Transport</keyword>
<accession>A0A371IPC0</accession>
<dbReference type="GO" id="GO:0008324">
    <property type="term" value="F:monoatomic cation transmembrane transporter activity"/>
    <property type="evidence" value="ECO:0007669"/>
    <property type="project" value="InterPro"/>
</dbReference>
<comment type="caution">
    <text evidence="9">The sequence shown here is derived from an EMBL/GenBank/DDBJ whole genome shotgun (WGS) entry which is preliminary data.</text>
</comment>
<evidence type="ECO:0000313" key="10">
    <source>
        <dbReference type="Proteomes" id="UP000093352"/>
    </source>
</evidence>
<name>A0A371IPC0_9FIRM</name>
<evidence type="ECO:0000259" key="8">
    <source>
        <dbReference type="PROSITE" id="PS51202"/>
    </source>
</evidence>
<dbReference type="PANTHER" id="PTHR45711:SF6">
    <property type="entry name" value="CHLORIDE CHANNEL PROTEIN"/>
    <property type="match status" value="1"/>
</dbReference>
<evidence type="ECO:0000256" key="6">
    <source>
        <dbReference type="ARBA" id="ARBA00023136"/>
    </source>
</evidence>
<dbReference type="Proteomes" id="UP000093352">
    <property type="component" value="Unassembled WGS sequence"/>
</dbReference>
<dbReference type="PANTHER" id="PTHR45711">
    <property type="entry name" value="CHLORIDE CHANNEL PROTEIN"/>
    <property type="match status" value="1"/>
</dbReference>
<evidence type="ECO:0000256" key="4">
    <source>
        <dbReference type="ARBA" id="ARBA00022989"/>
    </source>
</evidence>
<dbReference type="InterPro" id="IPR036721">
    <property type="entry name" value="RCK_C_sf"/>
</dbReference>
<gene>
    <name evidence="9" type="ORF">BBG48_001040</name>
</gene>
<dbReference type="Pfam" id="PF00654">
    <property type="entry name" value="Voltage_CLC"/>
    <property type="match status" value="1"/>
</dbReference>
<dbReference type="InterPro" id="IPR001807">
    <property type="entry name" value="ClC"/>
</dbReference>
<keyword evidence="3" id="KW-0812">Transmembrane</keyword>
<dbReference type="RefSeq" id="WP_068911744.1">
    <property type="nucleotide sequence ID" value="NZ_MBEW02000001.1"/>
</dbReference>
<keyword evidence="4" id="KW-1133">Transmembrane helix</keyword>
<keyword evidence="5" id="KW-0406">Ion transport</keyword>
<dbReference type="GO" id="GO:0006813">
    <property type="term" value="P:potassium ion transport"/>
    <property type="evidence" value="ECO:0007669"/>
    <property type="project" value="InterPro"/>
</dbReference>
<comment type="subcellular location">
    <subcellularLocation>
        <location evidence="1">Membrane</location>
        <topology evidence="1">Multi-pass membrane protein</topology>
    </subcellularLocation>
</comment>
<protein>
    <submittedName>
        <fullName evidence="9">ClC family H(+)/Cl(-) exchange transporter</fullName>
    </submittedName>
</protein>
<sequence length="514" mass="56255">MRQDTEQILYNNKNIKKTLVFDGIIVGIGAGTVAVAYRWFLTLMEKTCLYMYSQPLTLGYLLSIILGLGSFGIIIGRLVKYAPLSSGSGIPQIEGELMGVFNMDEKKTIVAKFVGGSLAAAGGLSLGREGPSIQLGGAMGKLVAKFLRRDINEQRYLISAGASAGLSAAFSAPISGTIFILEEVYKNFSPLVVVPAIIASVIADFISKNIFGMRPSFSFSVENSLSLYDYGHIVALGIFVGVVGVFFNRTLLFIQTLYKRLKIKNEFKPIIPFMFAILFGFTFPYVLGGGHSVIERLVENRVSVTTLVMILLLNTLFTSISYGSTAQGGIFLPTLVIGAVTGGVYYNLATEFNFLISQDYFVNFIVLAMSGMLASVVRSPILAIMLVVEMTGSFEHVLSLAVVAIVAYLVAEILRCKPIYESLLERMLENNELVSGDYDDEKVIYHSIVSYNSFMVDKTLKEIKLPWNALIVSIKRLHGEIVPNGETVIKAGDNLTILTDNKNLKDVAEFVNKD</sequence>
<dbReference type="EMBL" id="MBEW02000001">
    <property type="protein sequence ID" value="RDY22331.1"/>
    <property type="molecule type" value="Genomic_DNA"/>
</dbReference>
<evidence type="ECO:0000256" key="3">
    <source>
        <dbReference type="ARBA" id="ARBA00022692"/>
    </source>
</evidence>
<dbReference type="GO" id="GO:0005247">
    <property type="term" value="F:voltage-gated chloride channel activity"/>
    <property type="evidence" value="ECO:0007669"/>
    <property type="project" value="TreeGrafter"/>
</dbReference>
<dbReference type="STRING" id="1871336.BBG48_01310"/>
<dbReference type="AlphaFoldDB" id="A0A371IPC0"/>
<keyword evidence="7" id="KW-0868">Chloride</keyword>
<dbReference type="InterPro" id="IPR014743">
    <property type="entry name" value="Cl-channel_core"/>
</dbReference>
<organism evidence="9 10">
    <name type="scientific">Criibacterium bergeronii</name>
    <dbReference type="NCBI Taxonomy" id="1871336"/>
    <lineage>
        <taxon>Bacteria</taxon>
        <taxon>Bacillati</taxon>
        <taxon>Bacillota</taxon>
        <taxon>Clostridia</taxon>
        <taxon>Peptostreptococcales</taxon>
        <taxon>Filifactoraceae</taxon>
        <taxon>Criibacterium</taxon>
    </lineage>
</organism>
<proteinExistence type="predicted"/>
<reference evidence="9 10" key="1">
    <citation type="journal article" date="2016" name="Genome Announc.">
        <title>Draft Genome Sequence of Criibacterium bergeronii gen. nov., sp. nov., Strain CCRI-22567T, Isolated from a Vaginal Sample from a Woman with Bacterial Vaginosis.</title>
        <authorList>
            <person name="Maheux A.F."/>
            <person name="Berube E."/>
            <person name="Boudreau D.K."/>
            <person name="Raymond F."/>
            <person name="Corbeil J."/>
            <person name="Roy P.H."/>
            <person name="Boissinot M."/>
            <person name="Omar R.F."/>
        </authorList>
    </citation>
    <scope>NUCLEOTIDE SEQUENCE [LARGE SCALE GENOMIC DNA]</scope>
    <source>
        <strain evidence="9 10">CCRI-22567</strain>
    </source>
</reference>
<keyword evidence="6" id="KW-0472">Membrane</keyword>
<dbReference type="CDD" id="cd01031">
    <property type="entry name" value="EriC"/>
    <property type="match status" value="1"/>
</dbReference>
<evidence type="ECO:0000256" key="1">
    <source>
        <dbReference type="ARBA" id="ARBA00004141"/>
    </source>
</evidence>
<dbReference type="InterPro" id="IPR006037">
    <property type="entry name" value="RCK_C"/>
</dbReference>
<dbReference type="PRINTS" id="PR00762">
    <property type="entry name" value="CLCHANNEL"/>
</dbReference>
<evidence type="ECO:0000256" key="5">
    <source>
        <dbReference type="ARBA" id="ARBA00023065"/>
    </source>
</evidence>
<dbReference type="PROSITE" id="PS51202">
    <property type="entry name" value="RCK_C"/>
    <property type="match status" value="1"/>
</dbReference>
<dbReference type="SUPFAM" id="SSF116726">
    <property type="entry name" value="TrkA C-terminal domain-like"/>
    <property type="match status" value="1"/>
</dbReference>
<dbReference type="Gene3D" id="3.30.70.1450">
    <property type="entry name" value="Regulator of K+ conductance, C-terminal domain"/>
    <property type="match status" value="1"/>
</dbReference>